<feature type="compositionally biased region" description="Polar residues" evidence="1">
    <location>
        <begin position="622"/>
        <end position="639"/>
    </location>
</feature>
<feature type="compositionally biased region" description="Polar residues" evidence="1">
    <location>
        <begin position="2084"/>
        <end position="2113"/>
    </location>
</feature>
<dbReference type="InterPro" id="IPR032715">
    <property type="entry name" value="NCOA6_TRADD-N"/>
</dbReference>
<feature type="region of interest" description="Disordered" evidence="1">
    <location>
        <begin position="2362"/>
        <end position="2383"/>
    </location>
</feature>
<feature type="compositionally biased region" description="Basic and acidic residues" evidence="1">
    <location>
        <begin position="1177"/>
        <end position="1192"/>
    </location>
</feature>
<evidence type="ECO:0000259" key="2">
    <source>
        <dbReference type="Pfam" id="PF13820"/>
    </source>
</evidence>
<feature type="region of interest" description="Disordered" evidence="1">
    <location>
        <begin position="591"/>
        <end position="734"/>
    </location>
</feature>
<feature type="compositionally biased region" description="Polar residues" evidence="1">
    <location>
        <begin position="1827"/>
        <end position="1836"/>
    </location>
</feature>
<feature type="compositionally biased region" description="Polar residues" evidence="1">
    <location>
        <begin position="703"/>
        <end position="714"/>
    </location>
</feature>
<feature type="compositionally biased region" description="Low complexity" evidence="1">
    <location>
        <begin position="650"/>
        <end position="687"/>
    </location>
</feature>
<evidence type="ECO:0000313" key="3">
    <source>
        <dbReference type="EMBL" id="JAD10282.1"/>
    </source>
</evidence>
<feature type="domain" description="Nuclear receptor coactivator 6 TRADD-N" evidence="2">
    <location>
        <begin position="10"/>
        <end position="70"/>
    </location>
</feature>
<feature type="region of interest" description="Disordered" evidence="1">
    <location>
        <begin position="1025"/>
        <end position="1053"/>
    </location>
</feature>
<dbReference type="EMBL" id="GBXI01004010">
    <property type="protein sequence ID" value="JAD10282.1"/>
    <property type="molecule type" value="Transcribed_RNA"/>
</dbReference>
<evidence type="ECO:0000256" key="1">
    <source>
        <dbReference type="SAM" id="MobiDB-lite"/>
    </source>
</evidence>
<feature type="compositionally biased region" description="Low complexity" evidence="1">
    <location>
        <begin position="2367"/>
        <end position="2379"/>
    </location>
</feature>
<protein>
    <submittedName>
        <fullName evidence="3">Nuclear receptor coactivator 6</fullName>
    </submittedName>
</protein>
<dbReference type="OrthoDB" id="5967287at2759"/>
<feature type="compositionally biased region" description="Polar residues" evidence="1">
    <location>
        <begin position="1407"/>
        <end position="1420"/>
    </location>
</feature>
<feature type="region of interest" description="Disordered" evidence="1">
    <location>
        <begin position="2054"/>
        <end position="2137"/>
    </location>
</feature>
<feature type="compositionally biased region" description="Low complexity" evidence="1">
    <location>
        <begin position="2071"/>
        <end position="2083"/>
    </location>
</feature>
<reference evidence="3" key="2">
    <citation type="journal article" date="2015" name="Gigascience">
        <title>Reconstructing a comprehensive transcriptome assembly of a white-pupal translocated strain of the pest fruit fly Bactrocera cucurbitae.</title>
        <authorList>
            <person name="Sim S.B."/>
            <person name="Calla B."/>
            <person name="Hall B."/>
            <person name="DeRego T."/>
            <person name="Geib S.M."/>
        </authorList>
    </citation>
    <scope>NUCLEOTIDE SEQUENCE</scope>
</reference>
<feature type="compositionally biased region" description="Polar residues" evidence="1">
    <location>
        <begin position="1761"/>
        <end position="1777"/>
    </location>
</feature>
<dbReference type="CTD" id="23054"/>
<feature type="compositionally biased region" description="Low complexity" evidence="1">
    <location>
        <begin position="1810"/>
        <end position="1825"/>
    </location>
</feature>
<organism evidence="3">
    <name type="scientific">Zeugodacus cucurbitae</name>
    <name type="common">Melon fruit fly</name>
    <name type="synonym">Bactrocera cucurbitae</name>
    <dbReference type="NCBI Taxonomy" id="28588"/>
    <lineage>
        <taxon>Eukaryota</taxon>
        <taxon>Metazoa</taxon>
        <taxon>Ecdysozoa</taxon>
        <taxon>Arthropoda</taxon>
        <taxon>Hexapoda</taxon>
        <taxon>Insecta</taxon>
        <taxon>Pterygota</taxon>
        <taxon>Neoptera</taxon>
        <taxon>Endopterygota</taxon>
        <taxon>Diptera</taxon>
        <taxon>Brachycera</taxon>
        <taxon>Muscomorpha</taxon>
        <taxon>Tephritoidea</taxon>
        <taxon>Tephritidae</taxon>
        <taxon>Zeugodacus</taxon>
        <taxon>Zeugodacus</taxon>
    </lineage>
</organism>
<gene>
    <name evidence="3" type="primary">Ncoa6</name>
    <name evidence="3" type="ORF">g.17647</name>
</gene>
<sequence length="2434" mass="262510">MQLKQQIESCVRITVQIPKDAAQRLRQMAAEGNPALHALGIMSVQLDGDSVISIKLPGQEINLKTIDNDVESSMNRTGEALGGFTQLLDAGGSAIGSLSEQLTSGTFMQSQMQCRIPVQNTNLATKHVLSSSQVQQHQQVQERRNMLLGGPSTSSAAQALLQKQHHQNPNLQRPLIQGPPLFKPPNTVCPMDGKVPVPPIPSSLNSVSNNRDYPFVSMRQARVLQGRENALNSGLVNSNQAYSTSGTQSLQIPQNGPMELASGLVTSPNVPLKVIKNSPNVELLPSTSLIGGNKSQFLQPPPPPYPGMGTATSNVINKPVTQIKKPVQNFLQKNMGGPPVANSPANNSTTPINNNIAISSPLLVNLLQNDGNTGTNQVKLSPQTPLTQQQSSPLQLANQQHQQLMGSPMRTQSTLNDTLLDHKQVQQQQQQTQLLHSENPLMVTSSAIGMSLSPGVNSNMRNLQQQQPQQMMTSPGNNLFGHQQMQSNFQSQHIASQQNAFLQQQRQQQLQAAVVSIPGSSPHPSQRFMQQQQSFQQSQIIHNNQAPQQNGVGGMMLSNLHQQQTPNIRQARPVGVMPGQMTVQQQPQQVHPFLSSGGMSPATSHSPASSHHSMHSPLMGPHQQQMLSPSTTPVQSPHSHTPHAHKHIGQQQSNLLQLQQQHNQLQQQQTSMILPPSASPSSNSVNVHQNQQVPLASSLPGARSTTGSSASLTNAIPPPPDYNQTTNATTRWPVVNKQMDSETKSSFQEFDRYQMQYNLQQQQINNHQSQPLKEDLQKQQLNNNLSSPAGDTIGRMVGVDNVAAPSVLSDPLITLSDFEALTTNDLDALLPTLNCDLDSALSLDDKNELESLLQDAKDLDLDLIEENLSAVGVDIDETAAAASSLLDTETAHLPPNVTLGLNPMHFEQNGQIPQNMQNQSTFIGDDTIVATQQNQLQLQLNNIQSRVQVMQNRFKQEDNVFMLNNASNLKMQLPQDISHSVQLMQHQNQHLQEQFTFHRSKPSGRGEDSSSTQKQFLINPLTGVMEPMQSDDSETEAEQETQHMSSMSKKPRAVSSMIDTFSCNQSTESLPNTLFLEDDSNSCGTSVSKISANEQNNGIIPGAGSDTERSRDSLLSNKSCRSIKHAKRDGSYMHNKSVTSLNNIKDYGTIKSPITNLTTGTTSAATHVLQKKSKSNTLREKQQNNLKEKRQETNAISGATKPKRTKANPKSKVVAALSCTNTTPSTTLPEPIPILATSRTSEMYNNNEKIKLRLKLEKKEPVPPAYKVDVSIVASPKPTVSEIPTSSALSVSNQSNNSVLHNKNINQNATLLSVPSPQAQSQLEHPSLVQHQSIAFTDFTQPQIAANVSPNSTTDEPRVPPLHISLRGGKNSIVIKSSRKDRKKPQSLPNTSSFVSSGDGEDVGSKCATSKQSQMQTSQIPDDCTEIMTHEKTQQLYISPTTTSSIFSCSGSGNNSVTLMTSTRLPTLQISNSELTSSATSMTTPSFLGNKNGLTISAIKSLDAKSGSSLNDNKNIIIGSTNVGTLPFPPQVLHQAQYQKHTSHQLSQTSKVPSSLPASITVNALPNNNIIACSSDNSVNVGNRVINTMNLKTAATITPVGVGGGKPLTKNHKPPSYITAVQQLQLQKHQQKQLQNPTQFGALSESQSSQQTIVAVATMLPSATTLKRVTISKSAAEQGDLVVKSESVTTQPTAENIANTEVKISTSNVPTTLASTIVGFKSQSQENLQSESVSAIPITVINGTVGVNNVVVSSNQRNVVGTSSPVPINVTLRNSPASNGSGTPGHGNGNGTGEDSGIESMDALSEKSPHQQSSSSPTQQQLISSGGIVSNEKSAATSSDVKMLMKNDKKENLDLTKNINEENKAEINLKPQLKDNLMDYADDEIEKALARMEGFNEDCSEIHQNASTIVSTVSPKSIANVKTAISSSKIESTINGVLSEHIDKISTDNTENKLSKEIIKDKSSSQYTDENSVLDNKYNTELNVEKPICSRNVKTNEKLASVEGSRMKFEAKKQGGELNIQSQRSNSIYPPISIEIPTQSEIECNRIRTRASSRLESPLDVTKSSPTMLPTANETNSNTAATNKQLNTTRASLNDSVSPQLNVTGAGSETQLGAGNKRKRQESDISANNSQITECSEEKRLRTGSTICATTNLAVDGNDRSMNNLSSANEVQDNSKSNCSRKCEESSDSDEPLIEVAEKVRNSKAGNVANFSTAETAIQATLVNLPSSGKIDFCNTSNMEKTTRNSRAIIPPNKTSFNTIGSVSNESSPTNQMKSATSTLINSTTGAVKNINDSSNITASGDSNDNNVSAGISTTSNAHCTRGNINSNPAFAGGGGINNNNISEEKIGTRRSVRTNAGIHKNVYGRSNSSALPSTTSSAQNVDQAKASMLSKITGVHGGENMGVVEVRRKTRSAVIGEAQLTEGRRRRNSRDYK</sequence>
<dbReference type="Pfam" id="PF13820">
    <property type="entry name" value="NCOA6_TRADD-N"/>
    <property type="match status" value="1"/>
</dbReference>
<feature type="compositionally biased region" description="Low complexity" evidence="1">
    <location>
        <begin position="599"/>
        <end position="617"/>
    </location>
</feature>
<feature type="region of interest" description="Disordered" evidence="1">
    <location>
        <begin position="1170"/>
        <end position="1210"/>
    </location>
</feature>
<name>A0A0A1XH64_ZEUCU</name>
<dbReference type="GeneID" id="105219952"/>
<feature type="region of interest" description="Disordered" evidence="1">
    <location>
        <begin position="1094"/>
        <end position="1115"/>
    </location>
</feature>
<accession>A0A0A1XH64</accession>
<feature type="region of interest" description="Disordered" evidence="1">
    <location>
        <begin position="2157"/>
        <end position="2187"/>
    </location>
</feature>
<feature type="compositionally biased region" description="Polar residues" evidence="1">
    <location>
        <begin position="2124"/>
        <end position="2134"/>
    </location>
</feature>
<feature type="compositionally biased region" description="Acidic residues" evidence="1">
    <location>
        <begin position="1029"/>
        <end position="1039"/>
    </location>
</feature>
<reference evidence="3" key="1">
    <citation type="submission" date="2014-11" db="EMBL/GenBank/DDBJ databases">
        <authorList>
            <person name="Geib S."/>
        </authorList>
    </citation>
    <scope>NUCLEOTIDE SEQUENCE</scope>
</reference>
<feature type="region of interest" description="Disordered" evidence="1">
    <location>
        <begin position="1759"/>
        <end position="1836"/>
    </location>
</feature>
<proteinExistence type="predicted"/>
<keyword evidence="3" id="KW-0675">Receptor</keyword>
<feature type="compositionally biased region" description="Polar residues" evidence="1">
    <location>
        <begin position="1387"/>
        <end position="1396"/>
    </location>
</feature>
<feature type="compositionally biased region" description="Gly residues" evidence="1">
    <location>
        <begin position="1782"/>
        <end position="1794"/>
    </location>
</feature>
<feature type="compositionally biased region" description="Polar residues" evidence="1">
    <location>
        <begin position="2160"/>
        <end position="2180"/>
    </location>
</feature>
<feature type="region of interest" description="Disordered" evidence="1">
    <location>
        <begin position="1346"/>
        <end position="1420"/>
    </location>
</feature>